<reference evidence="1 2" key="1">
    <citation type="submission" date="2016-11" db="EMBL/GenBank/DDBJ databases">
        <title>Comparative genomics of Bartonella apis.</title>
        <authorList>
            <person name="Engel P."/>
        </authorList>
    </citation>
    <scope>NUCLEOTIDE SEQUENCE [LARGE SCALE GENOMIC DNA]</scope>
    <source>
        <strain evidence="1 2">BBC0122</strain>
    </source>
</reference>
<organism evidence="1 2">
    <name type="scientific">Bartonella choladocola</name>
    <dbReference type="NCBI Taxonomy" id="2750995"/>
    <lineage>
        <taxon>Bacteria</taxon>
        <taxon>Pseudomonadati</taxon>
        <taxon>Pseudomonadota</taxon>
        <taxon>Alphaproteobacteria</taxon>
        <taxon>Hyphomicrobiales</taxon>
        <taxon>Bartonellaceae</taxon>
        <taxon>Bartonella</taxon>
    </lineage>
</organism>
<sequence length="115" mass="13149">MLPKNIMVLLIFAVGLTGCDTSRMFQPPPTTEEWYIKPGVNIDGVKMALKQCGYKRDNPNLSSDYRLNEMFRVQYCMEDKGFVTRNGKTARYGCQNNARFDGNRLPICHSRGAYN</sequence>
<accession>A0A1U9MJR7</accession>
<dbReference type="EMBL" id="CP015625">
    <property type="protein sequence ID" value="AQT47960.1"/>
    <property type="molecule type" value="Genomic_DNA"/>
</dbReference>
<evidence type="ECO:0000313" key="2">
    <source>
        <dbReference type="Proteomes" id="UP000189632"/>
    </source>
</evidence>
<protein>
    <recommendedName>
        <fullName evidence="3">Lipoprotein</fullName>
    </recommendedName>
</protein>
<dbReference type="Proteomes" id="UP000189632">
    <property type="component" value="Chromosome"/>
</dbReference>
<evidence type="ECO:0000313" key="1">
    <source>
        <dbReference type="EMBL" id="AQT47960.1"/>
    </source>
</evidence>
<keyword evidence="2" id="KW-1185">Reference proteome</keyword>
<dbReference type="AlphaFoldDB" id="A0A1U9MJR7"/>
<evidence type="ECO:0008006" key="3">
    <source>
        <dbReference type="Google" id="ProtNLM"/>
    </source>
</evidence>
<dbReference type="KEGG" id="bapi:BBC0122_018650"/>
<gene>
    <name evidence="1" type="ORF">BBC0122_018650</name>
</gene>
<name>A0A1U9MJR7_9HYPH</name>
<dbReference type="RefSeq" id="WP_077993383.1">
    <property type="nucleotide sequence ID" value="NZ_CAXUOT020000003.1"/>
</dbReference>
<proteinExistence type="predicted"/>
<dbReference type="PROSITE" id="PS51257">
    <property type="entry name" value="PROKAR_LIPOPROTEIN"/>
    <property type="match status" value="1"/>
</dbReference>
<dbReference type="OrthoDB" id="7923301at2"/>